<feature type="compositionally biased region" description="Basic and acidic residues" evidence="7">
    <location>
        <begin position="1"/>
        <end position="26"/>
    </location>
</feature>
<dbReference type="Proteomes" id="UP000663853">
    <property type="component" value="Unassembled WGS sequence"/>
</dbReference>
<evidence type="ECO:0000256" key="4">
    <source>
        <dbReference type="ARBA" id="ARBA00036943"/>
    </source>
</evidence>
<dbReference type="EMBL" id="CAJMXA010000358">
    <property type="protein sequence ID" value="CAE6427617.1"/>
    <property type="molecule type" value="Genomic_DNA"/>
</dbReference>
<keyword evidence="2" id="KW-0819">tRNA processing</keyword>
<dbReference type="Gene3D" id="3.30.70.660">
    <property type="entry name" value="Pseudouridine synthase I, catalytic domain, C-terminal subdomain"/>
    <property type="match status" value="1"/>
</dbReference>
<feature type="region of interest" description="Disordered" evidence="7">
    <location>
        <begin position="269"/>
        <end position="292"/>
    </location>
</feature>
<dbReference type="InterPro" id="IPR020103">
    <property type="entry name" value="PsdUridine_synth_cat_dom_sf"/>
</dbReference>
<feature type="compositionally biased region" description="Basic residues" evidence="7">
    <location>
        <begin position="80"/>
        <end position="90"/>
    </location>
</feature>
<dbReference type="GO" id="GO:0009982">
    <property type="term" value="F:pseudouridine synthase activity"/>
    <property type="evidence" value="ECO:0007669"/>
    <property type="project" value="InterPro"/>
</dbReference>
<evidence type="ECO:0000256" key="7">
    <source>
        <dbReference type="SAM" id="MobiDB-lite"/>
    </source>
</evidence>
<name>A0A8H2XIN0_9AGAM</name>
<dbReference type="Gene3D" id="3.30.70.580">
    <property type="entry name" value="Pseudouridine synthase I, catalytic domain, N-terminal subdomain"/>
    <property type="match status" value="1"/>
</dbReference>
<dbReference type="InterPro" id="IPR020095">
    <property type="entry name" value="PsdUridine_synth_TruA_C"/>
</dbReference>
<dbReference type="InterPro" id="IPR020097">
    <property type="entry name" value="PsdUridine_synth_TruA_a/b_dom"/>
</dbReference>
<evidence type="ECO:0000256" key="1">
    <source>
        <dbReference type="ARBA" id="ARBA00009375"/>
    </source>
</evidence>
<comment type="caution">
    <text evidence="9">The sequence shown here is derived from an EMBL/GenBank/DDBJ whole genome shotgun (WGS) entry which is preliminary data.</text>
</comment>
<evidence type="ECO:0000256" key="3">
    <source>
        <dbReference type="ARBA" id="ARBA00023235"/>
    </source>
</evidence>
<proteinExistence type="inferred from homology"/>
<comment type="similarity">
    <text evidence="1">Belongs to the tRNA pseudouridine synthase TruA family.</text>
</comment>
<evidence type="ECO:0000313" key="9">
    <source>
        <dbReference type="EMBL" id="CAE6427617.1"/>
    </source>
</evidence>
<dbReference type="GO" id="GO:0005634">
    <property type="term" value="C:nucleus"/>
    <property type="evidence" value="ECO:0007669"/>
    <property type="project" value="TreeGrafter"/>
</dbReference>
<dbReference type="InterPro" id="IPR020094">
    <property type="entry name" value="TruA/RsuA/RluB/E/F_N"/>
</dbReference>
<feature type="region of interest" description="Disordered" evidence="7">
    <location>
        <begin position="536"/>
        <end position="565"/>
    </location>
</feature>
<feature type="region of interest" description="Disordered" evidence="7">
    <location>
        <begin position="1"/>
        <end position="132"/>
    </location>
</feature>
<evidence type="ECO:0000313" key="10">
    <source>
        <dbReference type="Proteomes" id="UP000663853"/>
    </source>
</evidence>
<evidence type="ECO:0000256" key="2">
    <source>
        <dbReference type="ARBA" id="ARBA00022694"/>
    </source>
</evidence>
<dbReference type="NCBIfam" id="TIGR00071">
    <property type="entry name" value="hisT_truA"/>
    <property type="match status" value="1"/>
</dbReference>
<feature type="compositionally biased region" description="Polar residues" evidence="7">
    <location>
        <begin position="28"/>
        <end position="40"/>
    </location>
</feature>
<dbReference type="Pfam" id="PF01416">
    <property type="entry name" value="PseudoU_synth_1"/>
    <property type="match status" value="1"/>
</dbReference>
<dbReference type="CDD" id="cd02568">
    <property type="entry name" value="PseudoU_synth_PUS1_PUS2"/>
    <property type="match status" value="1"/>
</dbReference>
<feature type="domain" description="Pseudouridine synthase I TruA alpha/beta" evidence="8">
    <location>
        <begin position="323"/>
        <end position="428"/>
    </location>
</feature>
<accession>A0A8H2XIN0</accession>
<feature type="compositionally biased region" description="Basic and acidic residues" evidence="7">
    <location>
        <begin position="114"/>
        <end position="130"/>
    </location>
</feature>
<keyword evidence="3" id="KW-0413">Isomerase</keyword>
<dbReference type="GO" id="GO:1990481">
    <property type="term" value="P:mRNA pseudouridine synthesis"/>
    <property type="evidence" value="ECO:0007669"/>
    <property type="project" value="TreeGrafter"/>
</dbReference>
<dbReference type="AlphaFoldDB" id="A0A8H2XIN0"/>
<evidence type="ECO:0000259" key="8">
    <source>
        <dbReference type="Pfam" id="PF01416"/>
    </source>
</evidence>
<dbReference type="GO" id="GO:0031119">
    <property type="term" value="P:tRNA pseudouridine synthesis"/>
    <property type="evidence" value="ECO:0007669"/>
    <property type="project" value="InterPro"/>
</dbReference>
<dbReference type="InterPro" id="IPR001406">
    <property type="entry name" value="PsdUridine_synth_TruA"/>
</dbReference>
<dbReference type="GO" id="GO:0003723">
    <property type="term" value="F:RNA binding"/>
    <property type="evidence" value="ECO:0007669"/>
    <property type="project" value="InterPro"/>
</dbReference>
<dbReference type="FunFam" id="3.30.70.580:FF:000002">
    <property type="entry name" value="tRNA pseudouridine synthase"/>
    <property type="match status" value="1"/>
</dbReference>
<feature type="binding site" evidence="6">
    <location>
        <position position="258"/>
    </location>
    <ligand>
        <name>substrate</name>
    </ligand>
</feature>
<dbReference type="PANTHER" id="PTHR11142">
    <property type="entry name" value="PSEUDOURIDYLATE SYNTHASE"/>
    <property type="match status" value="1"/>
</dbReference>
<dbReference type="PANTHER" id="PTHR11142:SF4">
    <property type="entry name" value="PSEUDOURIDYLATE SYNTHASE 1 HOMOLOG"/>
    <property type="match status" value="1"/>
</dbReference>
<protein>
    <recommendedName>
        <fullName evidence="8">Pseudouridine synthase I TruA alpha/beta domain-containing protein</fullName>
    </recommendedName>
</protein>
<dbReference type="SUPFAM" id="SSF55120">
    <property type="entry name" value="Pseudouridine synthase"/>
    <property type="match status" value="1"/>
</dbReference>
<sequence length="565" mass="63043">MKRDSPHEPTSEGVGSDKRPKLDKTGSAELNNALLSTTVPDSEAQIEASTAVLGAPDATLAEPSSSIAKDPEDSIPSSSKRNKKSRGGRGRGRDQRTRADRNAERKGGWSSRGTRNDEDKPADDGQEKAPRLPKKKVAVLIGFCGTGYNGMQIQRGEGTNTIENTLFDAMVKAGAVSKDNSDDPVKVNLQRAARTDAGVHAAGNVVSLKMITEPPDTPDLVAELNELLPPEIRVWTFVRSTNTFNSSFRDRACDSRVYEYMFPSSALLPPMPGTPMEQHTRPETLDPNGPDWEYWTRPDAAKSETMRAWRIGRGQFEALKDSAKLYEGTHKFHNFTIGLEHSDPSALRYMISIDVKEPYVLDGIEWISIMYHGQSFMLHQIRKMTTLLIFTSRTGTPAASLIPQTFNSSKLLIPKAPALGLLLQEPRFGTYNKHVLEENELAIGRGQADRAREPIEWEPFREKMDAFKHAYIYSRIRAEEAKHGVFAAWLKFIDDYEGWEFKYLNPLGEVPPEAIVHYGKRKRGSTNKFREYLWKNPAGKGGESITDSEDEDGDIVNKSNVEMEG</sequence>
<dbReference type="InterPro" id="IPR041708">
    <property type="entry name" value="PUS1/PUS2-like"/>
</dbReference>
<evidence type="ECO:0000256" key="6">
    <source>
        <dbReference type="PIRSR" id="PIRSR641708-2"/>
    </source>
</evidence>
<reference evidence="9" key="1">
    <citation type="submission" date="2021-01" db="EMBL/GenBank/DDBJ databases">
        <authorList>
            <person name="Kaushik A."/>
        </authorList>
    </citation>
    <scope>NUCLEOTIDE SEQUENCE</scope>
    <source>
        <strain evidence="9">AG6-10EEA</strain>
    </source>
</reference>
<feature type="active site" description="Nucleophile" evidence="5">
    <location>
        <position position="196"/>
    </location>
</feature>
<feature type="compositionally biased region" description="Basic and acidic residues" evidence="7">
    <location>
        <begin position="91"/>
        <end position="107"/>
    </location>
</feature>
<organism evidence="9 10">
    <name type="scientific">Rhizoctonia solani</name>
    <dbReference type="NCBI Taxonomy" id="456999"/>
    <lineage>
        <taxon>Eukaryota</taxon>
        <taxon>Fungi</taxon>
        <taxon>Dikarya</taxon>
        <taxon>Basidiomycota</taxon>
        <taxon>Agaricomycotina</taxon>
        <taxon>Agaricomycetes</taxon>
        <taxon>Cantharellales</taxon>
        <taxon>Ceratobasidiaceae</taxon>
        <taxon>Rhizoctonia</taxon>
    </lineage>
</organism>
<comment type="catalytic activity">
    <reaction evidence="4">
        <text>a uridine in tRNA = a pseudouridine in tRNA</text>
        <dbReference type="Rhea" id="RHEA:54572"/>
        <dbReference type="Rhea" id="RHEA-COMP:13339"/>
        <dbReference type="Rhea" id="RHEA-COMP:13934"/>
        <dbReference type="ChEBI" id="CHEBI:65314"/>
        <dbReference type="ChEBI" id="CHEBI:65315"/>
    </reaction>
</comment>
<gene>
    <name evidence="9" type="ORF">RDB_LOCUS19927</name>
</gene>
<evidence type="ECO:0000256" key="5">
    <source>
        <dbReference type="PIRSR" id="PIRSR641708-1"/>
    </source>
</evidence>